<dbReference type="EC" id="3.5.2.6" evidence="3"/>
<dbReference type="Pfam" id="PF13354">
    <property type="entry name" value="Beta-lactamase2"/>
    <property type="match status" value="1"/>
</dbReference>
<accession>A0A5C6RR71</accession>
<sequence>MKKLLLLLALGWVGLANAQPLNDTTWLRQFLLERGDSLLQAVIQQPDRYQLQVIYTQINEHASGPPQLHTYTFGLDTNLYFYPASTVKMPVAFLALEKLNRLRIEGLDKDTPMFTGRAHPLQTAVREDTSAEQGVPSVGHYIRKIFLVSDNDAYNRLYEWLGQGYINEQLHAKGYRSSRIIHRLSAPEHTPESNRYTNPVSFTQANELLYHQGQAYSHYEGELRLRGQVRGKGYTGPDGQLIPAPFDFRQKNYLSLSDLHRMLQAVILPDAVPPQQRFHLKPADYAFLKKYMAMLPRESKYPAYPDLADWDNYVKFIWHGDRKTPVPPHVKILNKVGDAYGFLTDVAYFRDEQQGTSFFLSVTIHTNDNGIYNDGVYEYDTTGLPVIAQIGQLLRAWEAER</sequence>
<dbReference type="GO" id="GO:0046677">
    <property type="term" value="P:response to antibiotic"/>
    <property type="evidence" value="ECO:0007669"/>
    <property type="project" value="InterPro"/>
</dbReference>
<evidence type="ECO:0000256" key="4">
    <source>
        <dbReference type="SAM" id="SignalP"/>
    </source>
</evidence>
<keyword evidence="6" id="KW-0378">Hydrolase</keyword>
<dbReference type="InterPro" id="IPR045155">
    <property type="entry name" value="Beta-lactam_cat"/>
</dbReference>
<keyword evidence="7" id="KW-1185">Reference proteome</keyword>
<evidence type="ECO:0000313" key="6">
    <source>
        <dbReference type="EMBL" id="TXB64180.1"/>
    </source>
</evidence>
<dbReference type="RefSeq" id="WP_147166879.1">
    <property type="nucleotide sequence ID" value="NZ_VOOR01000012.1"/>
</dbReference>
<dbReference type="PANTHER" id="PTHR35333">
    <property type="entry name" value="BETA-LACTAMASE"/>
    <property type="match status" value="1"/>
</dbReference>
<dbReference type="PANTHER" id="PTHR35333:SF3">
    <property type="entry name" value="BETA-LACTAMASE-TYPE TRANSPEPTIDASE FOLD CONTAINING PROTEIN"/>
    <property type="match status" value="1"/>
</dbReference>
<evidence type="ECO:0000259" key="5">
    <source>
        <dbReference type="Pfam" id="PF13354"/>
    </source>
</evidence>
<reference evidence="6 7" key="1">
    <citation type="submission" date="2019-08" db="EMBL/GenBank/DDBJ databases">
        <title>Genome of Phaeodactylibacter luteus.</title>
        <authorList>
            <person name="Bowman J.P."/>
        </authorList>
    </citation>
    <scope>NUCLEOTIDE SEQUENCE [LARGE SCALE GENOMIC DNA]</scope>
    <source>
        <strain evidence="6 7">KCTC 42180</strain>
    </source>
</reference>
<organism evidence="6 7">
    <name type="scientific">Phaeodactylibacter luteus</name>
    <dbReference type="NCBI Taxonomy" id="1564516"/>
    <lineage>
        <taxon>Bacteria</taxon>
        <taxon>Pseudomonadati</taxon>
        <taxon>Bacteroidota</taxon>
        <taxon>Saprospiria</taxon>
        <taxon>Saprospirales</taxon>
        <taxon>Haliscomenobacteraceae</taxon>
        <taxon>Phaeodactylibacter</taxon>
    </lineage>
</organism>
<dbReference type="InterPro" id="IPR000871">
    <property type="entry name" value="Beta-lactam_class-A"/>
</dbReference>
<dbReference type="AlphaFoldDB" id="A0A5C6RR71"/>
<keyword evidence="4" id="KW-0732">Signal</keyword>
<feature type="domain" description="Beta-lactamase class A catalytic" evidence="5">
    <location>
        <begin position="73"/>
        <end position="362"/>
    </location>
</feature>
<protein>
    <recommendedName>
        <fullName evidence="3">beta-lactamase</fullName>
        <ecNumber evidence="3">3.5.2.6</ecNumber>
    </recommendedName>
</protein>
<comment type="caution">
    <text evidence="6">The sequence shown here is derived from an EMBL/GenBank/DDBJ whole genome shotgun (WGS) entry which is preliminary data.</text>
</comment>
<proteinExistence type="inferred from homology"/>
<evidence type="ECO:0000256" key="2">
    <source>
        <dbReference type="ARBA" id="ARBA00009009"/>
    </source>
</evidence>
<dbReference type="EMBL" id="VOOR01000012">
    <property type="protein sequence ID" value="TXB64180.1"/>
    <property type="molecule type" value="Genomic_DNA"/>
</dbReference>
<feature type="chain" id="PRO_5022863047" description="beta-lactamase" evidence="4">
    <location>
        <begin position="19"/>
        <end position="401"/>
    </location>
</feature>
<dbReference type="InterPro" id="IPR012338">
    <property type="entry name" value="Beta-lactam/transpept-like"/>
</dbReference>
<evidence type="ECO:0000256" key="3">
    <source>
        <dbReference type="ARBA" id="ARBA00012865"/>
    </source>
</evidence>
<evidence type="ECO:0000313" key="7">
    <source>
        <dbReference type="Proteomes" id="UP000321580"/>
    </source>
</evidence>
<dbReference type="GO" id="GO:0030655">
    <property type="term" value="P:beta-lactam antibiotic catabolic process"/>
    <property type="evidence" value="ECO:0007669"/>
    <property type="project" value="InterPro"/>
</dbReference>
<dbReference type="Gene3D" id="3.40.710.10">
    <property type="entry name" value="DD-peptidase/beta-lactamase superfamily"/>
    <property type="match status" value="1"/>
</dbReference>
<dbReference type="GO" id="GO:0008800">
    <property type="term" value="F:beta-lactamase activity"/>
    <property type="evidence" value="ECO:0007669"/>
    <property type="project" value="UniProtKB-EC"/>
</dbReference>
<name>A0A5C6RR71_9BACT</name>
<feature type="signal peptide" evidence="4">
    <location>
        <begin position="1"/>
        <end position="18"/>
    </location>
</feature>
<dbReference type="Proteomes" id="UP000321580">
    <property type="component" value="Unassembled WGS sequence"/>
</dbReference>
<gene>
    <name evidence="6" type="ORF">FRY97_07765</name>
</gene>
<evidence type="ECO:0000256" key="1">
    <source>
        <dbReference type="ARBA" id="ARBA00001526"/>
    </source>
</evidence>
<dbReference type="OrthoDB" id="1884322at2"/>
<comment type="catalytic activity">
    <reaction evidence="1">
        <text>a beta-lactam + H2O = a substituted beta-amino acid</text>
        <dbReference type="Rhea" id="RHEA:20401"/>
        <dbReference type="ChEBI" id="CHEBI:15377"/>
        <dbReference type="ChEBI" id="CHEBI:35627"/>
        <dbReference type="ChEBI" id="CHEBI:140347"/>
        <dbReference type="EC" id="3.5.2.6"/>
    </reaction>
</comment>
<comment type="similarity">
    <text evidence="2">Belongs to the class-A beta-lactamase family.</text>
</comment>
<dbReference type="SUPFAM" id="SSF56601">
    <property type="entry name" value="beta-lactamase/transpeptidase-like"/>
    <property type="match status" value="1"/>
</dbReference>